<proteinExistence type="predicted"/>
<sequence length="32" mass="3898">MIKSLKNTATILNDEELRIENRDRELRIENRN</sequence>
<evidence type="ECO:0000313" key="1">
    <source>
        <dbReference type="EMBL" id="MBX39248.1"/>
    </source>
</evidence>
<dbReference type="EMBL" id="GGEC01058764">
    <property type="protein sequence ID" value="MBX39248.1"/>
    <property type="molecule type" value="Transcribed_RNA"/>
</dbReference>
<organism evidence="1">
    <name type="scientific">Rhizophora mucronata</name>
    <name type="common">Asiatic mangrove</name>
    <dbReference type="NCBI Taxonomy" id="61149"/>
    <lineage>
        <taxon>Eukaryota</taxon>
        <taxon>Viridiplantae</taxon>
        <taxon>Streptophyta</taxon>
        <taxon>Embryophyta</taxon>
        <taxon>Tracheophyta</taxon>
        <taxon>Spermatophyta</taxon>
        <taxon>Magnoliopsida</taxon>
        <taxon>eudicotyledons</taxon>
        <taxon>Gunneridae</taxon>
        <taxon>Pentapetalae</taxon>
        <taxon>rosids</taxon>
        <taxon>fabids</taxon>
        <taxon>Malpighiales</taxon>
        <taxon>Rhizophoraceae</taxon>
        <taxon>Rhizophora</taxon>
    </lineage>
</organism>
<accession>A0A2P2N9T2</accession>
<name>A0A2P2N9T2_RHIMU</name>
<dbReference type="AlphaFoldDB" id="A0A2P2N9T2"/>
<reference evidence="1" key="1">
    <citation type="submission" date="2018-02" db="EMBL/GenBank/DDBJ databases">
        <title>Rhizophora mucronata_Transcriptome.</title>
        <authorList>
            <person name="Meera S.P."/>
            <person name="Sreeshan A."/>
            <person name="Augustine A."/>
        </authorList>
    </citation>
    <scope>NUCLEOTIDE SEQUENCE</scope>
    <source>
        <tissue evidence="1">Leaf</tissue>
    </source>
</reference>
<protein>
    <submittedName>
        <fullName evidence="1">Uncharacterized protein</fullName>
    </submittedName>
</protein>